<dbReference type="EMBL" id="ML170165">
    <property type="protein sequence ID" value="TDL24751.1"/>
    <property type="molecule type" value="Genomic_DNA"/>
</dbReference>
<keyword evidence="4" id="KW-1185">Reference proteome</keyword>
<accession>A0A4Y7QBV0</accession>
<feature type="region of interest" description="Disordered" evidence="1">
    <location>
        <begin position="1"/>
        <end position="33"/>
    </location>
</feature>
<sequence>MKTLVRRKGGGGHGGGHGSSGHGSSSHGSSGAAKSHGASSTYYKSSYAQPFHISYANTDVGAYGDGKGKKFTLGRSTPFPGRLAGSGTRSQIYGTSRYGSGYPYGATGSYISGRPFPFIFYPIALTEYDYYGSTEYRNVSATSRPGGLVVEAVIQPLNDTSGVTYRIVGDNSSVAAVYAALATNCSIKNPTIKNTTLAPFNPGSYPLPEQVVQWYRASSFALSLDSYNNSAALLSSMPASTNQSALPLSSDTPRPAGLNATFLTCLNSTIAASVPLRTVDGFSGYAIAYLVFASLAGLLLLIVVVWAIYRGIWILRHRNDPTAVPPPVGVFTALGQCMAARKERRRQAQLTLHNGFSHKQPTMRTNDTVVALREWVQARKDRVRRKYGPVRNADSSREPSPAPLTRNAI</sequence>
<proteinExistence type="predicted"/>
<feature type="compositionally biased region" description="Basic residues" evidence="1">
    <location>
        <begin position="1"/>
        <end position="10"/>
    </location>
</feature>
<feature type="transmembrane region" description="Helical" evidence="2">
    <location>
        <begin position="286"/>
        <end position="309"/>
    </location>
</feature>
<keyword evidence="2" id="KW-0812">Transmembrane</keyword>
<keyword evidence="2" id="KW-0472">Membrane</keyword>
<reference evidence="3 4" key="1">
    <citation type="submission" date="2018-06" db="EMBL/GenBank/DDBJ databases">
        <title>A transcriptomic atlas of mushroom development highlights an independent origin of complex multicellularity.</title>
        <authorList>
            <consortium name="DOE Joint Genome Institute"/>
            <person name="Krizsan K."/>
            <person name="Almasi E."/>
            <person name="Merenyi Z."/>
            <person name="Sahu N."/>
            <person name="Viragh M."/>
            <person name="Koszo T."/>
            <person name="Mondo S."/>
            <person name="Kiss B."/>
            <person name="Balint B."/>
            <person name="Kues U."/>
            <person name="Barry K."/>
            <person name="Hegedus J.C."/>
            <person name="Henrissat B."/>
            <person name="Johnson J."/>
            <person name="Lipzen A."/>
            <person name="Ohm R."/>
            <person name="Nagy I."/>
            <person name="Pangilinan J."/>
            <person name="Yan J."/>
            <person name="Xiong Y."/>
            <person name="Grigoriev I.V."/>
            <person name="Hibbett D.S."/>
            <person name="Nagy L.G."/>
        </authorList>
    </citation>
    <scope>NUCLEOTIDE SEQUENCE [LARGE SCALE GENOMIC DNA]</scope>
    <source>
        <strain evidence="3 4">SZMC22713</strain>
    </source>
</reference>
<feature type="region of interest" description="Disordered" evidence="1">
    <location>
        <begin position="386"/>
        <end position="409"/>
    </location>
</feature>
<organism evidence="3 4">
    <name type="scientific">Rickenella mellea</name>
    <dbReference type="NCBI Taxonomy" id="50990"/>
    <lineage>
        <taxon>Eukaryota</taxon>
        <taxon>Fungi</taxon>
        <taxon>Dikarya</taxon>
        <taxon>Basidiomycota</taxon>
        <taxon>Agaricomycotina</taxon>
        <taxon>Agaricomycetes</taxon>
        <taxon>Hymenochaetales</taxon>
        <taxon>Rickenellaceae</taxon>
        <taxon>Rickenella</taxon>
    </lineage>
</organism>
<feature type="compositionally biased region" description="Low complexity" evidence="1">
    <location>
        <begin position="22"/>
        <end position="33"/>
    </location>
</feature>
<name>A0A4Y7QBV0_9AGAM</name>
<protein>
    <submittedName>
        <fullName evidence="3">Uncharacterized protein</fullName>
    </submittedName>
</protein>
<dbReference type="STRING" id="50990.A0A4Y7QBV0"/>
<evidence type="ECO:0000256" key="2">
    <source>
        <dbReference type="SAM" id="Phobius"/>
    </source>
</evidence>
<feature type="compositionally biased region" description="Gly residues" evidence="1">
    <location>
        <begin position="11"/>
        <end position="21"/>
    </location>
</feature>
<evidence type="ECO:0000313" key="3">
    <source>
        <dbReference type="EMBL" id="TDL24751.1"/>
    </source>
</evidence>
<dbReference type="OrthoDB" id="3365917at2759"/>
<evidence type="ECO:0000256" key="1">
    <source>
        <dbReference type="SAM" id="MobiDB-lite"/>
    </source>
</evidence>
<dbReference type="Proteomes" id="UP000294933">
    <property type="component" value="Unassembled WGS sequence"/>
</dbReference>
<evidence type="ECO:0000313" key="4">
    <source>
        <dbReference type="Proteomes" id="UP000294933"/>
    </source>
</evidence>
<dbReference type="VEuPathDB" id="FungiDB:BD410DRAFT_785456"/>
<keyword evidence="2" id="KW-1133">Transmembrane helix</keyword>
<gene>
    <name evidence="3" type="ORF">BD410DRAFT_785456</name>
</gene>
<dbReference type="AlphaFoldDB" id="A0A4Y7QBV0"/>